<evidence type="ECO:0000256" key="12">
    <source>
        <dbReference type="SAM" id="SignalP"/>
    </source>
</evidence>
<dbReference type="EMBL" id="MU853893">
    <property type="protein sequence ID" value="KAK3936156.1"/>
    <property type="molecule type" value="Genomic_DNA"/>
</dbReference>
<keyword evidence="7 11" id="KW-0472">Membrane</keyword>
<dbReference type="GO" id="GO:0009272">
    <property type="term" value="P:fungal-type cell wall biogenesis"/>
    <property type="evidence" value="ECO:0007669"/>
    <property type="project" value="TreeGrafter"/>
</dbReference>
<dbReference type="EC" id="3.2.1.101" evidence="4 10"/>
<dbReference type="InterPro" id="IPR008928">
    <property type="entry name" value="6-hairpin_glycosidase_sf"/>
</dbReference>
<evidence type="ECO:0000313" key="14">
    <source>
        <dbReference type="Proteomes" id="UP001303473"/>
    </source>
</evidence>
<dbReference type="PANTHER" id="PTHR12145">
    <property type="entry name" value="MANNAN ENDO-1,6-ALPHA-MANNOSIDASE DCW1"/>
    <property type="match status" value="1"/>
</dbReference>
<evidence type="ECO:0000256" key="7">
    <source>
        <dbReference type="ARBA" id="ARBA00023136"/>
    </source>
</evidence>
<evidence type="ECO:0000256" key="4">
    <source>
        <dbReference type="ARBA" id="ARBA00012350"/>
    </source>
</evidence>
<comment type="subcellular location">
    <subcellularLocation>
        <location evidence="2">Endomembrane system</location>
    </subcellularLocation>
</comment>
<feature type="signal peptide" evidence="12">
    <location>
        <begin position="1"/>
        <end position="21"/>
    </location>
</feature>
<evidence type="ECO:0000256" key="6">
    <source>
        <dbReference type="ARBA" id="ARBA00022801"/>
    </source>
</evidence>
<gene>
    <name evidence="13" type="ORF">QBC46DRAFT_420283</name>
</gene>
<dbReference type="Gene3D" id="1.50.10.20">
    <property type="match status" value="1"/>
</dbReference>
<proteinExistence type="inferred from homology"/>
<keyword evidence="11" id="KW-1133">Transmembrane helix</keyword>
<name>A0AAN6S1B2_9PEZI</name>
<reference evidence="14" key="1">
    <citation type="journal article" date="2023" name="Mol. Phylogenet. Evol.">
        <title>Genome-scale phylogeny and comparative genomics of the fungal order Sordariales.</title>
        <authorList>
            <person name="Hensen N."/>
            <person name="Bonometti L."/>
            <person name="Westerberg I."/>
            <person name="Brannstrom I.O."/>
            <person name="Guillou S."/>
            <person name="Cros-Aarteil S."/>
            <person name="Calhoun S."/>
            <person name="Haridas S."/>
            <person name="Kuo A."/>
            <person name="Mondo S."/>
            <person name="Pangilinan J."/>
            <person name="Riley R."/>
            <person name="LaButti K."/>
            <person name="Andreopoulos B."/>
            <person name="Lipzen A."/>
            <person name="Chen C."/>
            <person name="Yan M."/>
            <person name="Daum C."/>
            <person name="Ng V."/>
            <person name="Clum A."/>
            <person name="Steindorff A."/>
            <person name="Ohm R.A."/>
            <person name="Martin F."/>
            <person name="Silar P."/>
            <person name="Natvig D.O."/>
            <person name="Lalanne C."/>
            <person name="Gautier V."/>
            <person name="Ament-Velasquez S.L."/>
            <person name="Kruys A."/>
            <person name="Hutchinson M.I."/>
            <person name="Powell A.J."/>
            <person name="Barry K."/>
            <person name="Miller A.N."/>
            <person name="Grigoriev I.V."/>
            <person name="Debuchy R."/>
            <person name="Gladieux P."/>
            <person name="Hiltunen Thoren M."/>
            <person name="Johannesson H."/>
        </authorList>
    </citation>
    <scope>NUCLEOTIDE SEQUENCE [LARGE SCALE GENOMIC DNA]</scope>
    <source>
        <strain evidence="14">CBS 340.73</strain>
    </source>
</reference>
<evidence type="ECO:0000256" key="9">
    <source>
        <dbReference type="ARBA" id="ARBA00023295"/>
    </source>
</evidence>
<keyword evidence="9 10" id="KW-0326">Glycosidase</keyword>
<comment type="caution">
    <text evidence="13">The sequence shown here is derived from an EMBL/GenBank/DDBJ whole genome shotgun (WGS) entry which is preliminary data.</text>
</comment>
<evidence type="ECO:0000256" key="10">
    <source>
        <dbReference type="PIRNR" id="PIRNR016302"/>
    </source>
</evidence>
<dbReference type="FunFam" id="1.50.10.20:FF:000006">
    <property type="entry name" value="Mannan endo-1,6-alpha-mannosidase"/>
    <property type="match status" value="1"/>
</dbReference>
<comment type="catalytic activity">
    <reaction evidence="1 10">
        <text>Random hydrolysis of (1-&gt;6)-alpha-D-mannosidic linkages in unbranched (1-&gt;6)-mannans.</text>
        <dbReference type="EC" id="3.2.1.101"/>
    </reaction>
</comment>
<dbReference type="SUPFAM" id="SSF48208">
    <property type="entry name" value="Six-hairpin glycosidases"/>
    <property type="match status" value="1"/>
</dbReference>
<dbReference type="Pfam" id="PF03663">
    <property type="entry name" value="Glyco_hydro_76"/>
    <property type="match status" value="1"/>
</dbReference>
<keyword evidence="14" id="KW-1185">Reference proteome</keyword>
<dbReference type="InterPro" id="IPR005198">
    <property type="entry name" value="Glyco_hydro_76"/>
</dbReference>
<dbReference type="GO" id="GO:0012505">
    <property type="term" value="C:endomembrane system"/>
    <property type="evidence" value="ECO:0007669"/>
    <property type="project" value="UniProtKB-SubCell"/>
</dbReference>
<dbReference type="PIRSF" id="PIRSF016302">
    <property type="entry name" value="Man_a_manosd"/>
    <property type="match status" value="1"/>
</dbReference>
<dbReference type="PANTHER" id="PTHR12145:SF41">
    <property type="entry name" value="MANNAN ENDO-1,6-ALPHA-MANNOSIDASE"/>
    <property type="match status" value="1"/>
</dbReference>
<evidence type="ECO:0000256" key="2">
    <source>
        <dbReference type="ARBA" id="ARBA00004308"/>
    </source>
</evidence>
<feature type="chain" id="PRO_5042999357" description="Mannan endo-1,6-alpha-mannosidase" evidence="12">
    <location>
        <begin position="22"/>
        <end position="471"/>
    </location>
</feature>
<evidence type="ECO:0000313" key="13">
    <source>
        <dbReference type="EMBL" id="KAK3936156.1"/>
    </source>
</evidence>
<protein>
    <recommendedName>
        <fullName evidence="4 10">Mannan endo-1,6-alpha-mannosidase</fullName>
        <ecNumber evidence="4 10">3.2.1.101</ecNumber>
    </recommendedName>
</protein>
<dbReference type="AlphaFoldDB" id="A0AAN6S1B2"/>
<evidence type="ECO:0000256" key="1">
    <source>
        <dbReference type="ARBA" id="ARBA00001452"/>
    </source>
</evidence>
<feature type="transmembrane region" description="Helical" evidence="11">
    <location>
        <begin position="449"/>
        <end position="470"/>
    </location>
</feature>
<dbReference type="InterPro" id="IPR014480">
    <property type="entry name" value="Mannan-1_6-alpha_mannosidase"/>
</dbReference>
<evidence type="ECO:0000256" key="8">
    <source>
        <dbReference type="ARBA" id="ARBA00023180"/>
    </source>
</evidence>
<keyword evidence="11" id="KW-0812">Transmembrane</keyword>
<organism evidence="13 14">
    <name type="scientific">Diplogelasinospora grovesii</name>
    <dbReference type="NCBI Taxonomy" id="303347"/>
    <lineage>
        <taxon>Eukaryota</taxon>
        <taxon>Fungi</taxon>
        <taxon>Dikarya</taxon>
        <taxon>Ascomycota</taxon>
        <taxon>Pezizomycotina</taxon>
        <taxon>Sordariomycetes</taxon>
        <taxon>Sordariomycetidae</taxon>
        <taxon>Sordariales</taxon>
        <taxon>Diplogelasinosporaceae</taxon>
        <taxon>Diplogelasinospora</taxon>
    </lineage>
</organism>
<evidence type="ECO:0000256" key="5">
    <source>
        <dbReference type="ARBA" id="ARBA00022729"/>
    </source>
</evidence>
<dbReference type="GO" id="GO:0016052">
    <property type="term" value="P:carbohydrate catabolic process"/>
    <property type="evidence" value="ECO:0007669"/>
    <property type="project" value="InterPro"/>
</dbReference>
<keyword evidence="5 12" id="KW-0732">Signal</keyword>
<keyword evidence="6 10" id="KW-0378">Hydrolase</keyword>
<dbReference type="GO" id="GO:0008496">
    <property type="term" value="F:mannan endo-1,6-alpha-mannosidase activity"/>
    <property type="evidence" value="ECO:0007669"/>
    <property type="project" value="UniProtKB-UniRule"/>
</dbReference>
<accession>A0AAN6S1B2</accession>
<evidence type="ECO:0000256" key="11">
    <source>
        <dbReference type="SAM" id="Phobius"/>
    </source>
</evidence>
<comment type="similarity">
    <text evidence="3 10">Belongs to the glycosyl hydrolase 76 family.</text>
</comment>
<keyword evidence="8" id="KW-0325">Glycoprotein</keyword>
<evidence type="ECO:0000256" key="3">
    <source>
        <dbReference type="ARBA" id="ARBA00009699"/>
    </source>
</evidence>
<sequence length="471" mass="50172">MRGLLAGALSLLAVISQSASAVQLNVGDEASVKAAASTIAYGLMKYYTGNNTGDVPGNLPDPYFWWEAGAMFGTLVDYWFLTGDTTYNSVVTEALLHQTGDDRDFMPTNQTRTEGNDDQGFWAMAAMSAAENNYPNPPSDQPQWLALAQAVFNEYASRWDEQTCNGGLRWQIFTFNNGFNYKNSISNGCFFNIAARLARFTGNQTYADWAGKIFAWEESVGLITPRYDIYDGASVAGTDNCTSLDQIQWSYNHGIYLHGASVMYNITNGNTNASNSEGALWKQRVDGILNSTTGLFFNNSVMIEQACEGGNLCDNDQQSFKGYLTRWMAGTTQMAPYTFATIAPLLNSSAQAAAKACTGSPATGFKGIQGTACGFKWTGGTFDGLVGVGEQMNALSAVMYSLVRSVDLPGSKAPVTSTTGGTSVGNAAAGIQTASTIGQLPPVTIGDKVAAGFLTTAVLFSVLAGGVFVIK</sequence>
<dbReference type="Proteomes" id="UP001303473">
    <property type="component" value="Unassembled WGS sequence"/>
</dbReference>